<sequence>MPHVNIKYHSRDFTDEQKQQLAEAISSVIEKHFNTYEGAVSVALESLPAADWDEAVYGPEITGREHLLIKAPNYHTG</sequence>
<accession>A0ABZ1W158</accession>
<dbReference type="InterPro" id="IPR004370">
    <property type="entry name" value="4-OT-like_dom"/>
</dbReference>
<organism evidence="3 4">
    <name type="scientific">Kitasatospora herbaricolor</name>
    <dbReference type="NCBI Taxonomy" id="68217"/>
    <lineage>
        <taxon>Bacteria</taxon>
        <taxon>Bacillati</taxon>
        <taxon>Actinomycetota</taxon>
        <taxon>Actinomycetes</taxon>
        <taxon>Kitasatosporales</taxon>
        <taxon>Streptomycetaceae</taxon>
        <taxon>Kitasatospora</taxon>
    </lineage>
</organism>
<evidence type="ECO:0000256" key="1">
    <source>
        <dbReference type="ARBA" id="ARBA00023235"/>
    </source>
</evidence>
<reference evidence="3 4" key="1">
    <citation type="submission" date="2022-10" db="EMBL/GenBank/DDBJ databases">
        <title>The complete genomes of actinobacterial strains from the NBC collection.</title>
        <authorList>
            <person name="Joergensen T.S."/>
            <person name="Alvarez Arevalo M."/>
            <person name="Sterndorff E.B."/>
            <person name="Faurdal D."/>
            <person name="Vuksanovic O."/>
            <person name="Mourched A.-S."/>
            <person name="Charusanti P."/>
            <person name="Shaw S."/>
            <person name="Blin K."/>
            <person name="Weber T."/>
        </authorList>
    </citation>
    <scope>NUCLEOTIDE SEQUENCE [LARGE SCALE GENOMIC DNA]</scope>
    <source>
        <strain evidence="3 4">NBC_01247</strain>
    </source>
</reference>
<evidence type="ECO:0000313" key="4">
    <source>
        <dbReference type="Proteomes" id="UP001432014"/>
    </source>
</evidence>
<dbReference type="SUPFAM" id="SSF55331">
    <property type="entry name" value="Tautomerase/MIF"/>
    <property type="match status" value="1"/>
</dbReference>
<dbReference type="Pfam" id="PF01361">
    <property type="entry name" value="Tautomerase"/>
    <property type="match status" value="1"/>
</dbReference>
<keyword evidence="4" id="KW-1185">Reference proteome</keyword>
<dbReference type="RefSeq" id="WP_329500909.1">
    <property type="nucleotide sequence ID" value="NZ_CP108460.1"/>
</dbReference>
<feature type="domain" description="4-oxalocrotonate tautomerase-like" evidence="2">
    <location>
        <begin position="2"/>
        <end position="52"/>
    </location>
</feature>
<dbReference type="Proteomes" id="UP001432014">
    <property type="component" value="Chromosome"/>
</dbReference>
<evidence type="ECO:0000259" key="2">
    <source>
        <dbReference type="Pfam" id="PF01361"/>
    </source>
</evidence>
<keyword evidence="1" id="KW-0413">Isomerase</keyword>
<dbReference type="Gene3D" id="3.30.429.10">
    <property type="entry name" value="Macrophage Migration Inhibitory Factor"/>
    <property type="match status" value="1"/>
</dbReference>
<proteinExistence type="predicted"/>
<name>A0ABZ1W158_9ACTN</name>
<dbReference type="InterPro" id="IPR014347">
    <property type="entry name" value="Tautomerase/MIF_sf"/>
</dbReference>
<dbReference type="EMBL" id="CP108482">
    <property type="protein sequence ID" value="WUS54553.1"/>
    <property type="molecule type" value="Genomic_DNA"/>
</dbReference>
<evidence type="ECO:0000313" key="3">
    <source>
        <dbReference type="EMBL" id="WUS54553.1"/>
    </source>
</evidence>
<protein>
    <submittedName>
        <fullName evidence="3">Tautomerase family protein</fullName>
    </submittedName>
</protein>
<gene>
    <name evidence="3" type="ORF">OG469_02950</name>
</gene>